<comment type="caution">
    <text evidence="11">The sequence shown here is derived from an EMBL/GenBank/DDBJ whole genome shotgun (WGS) entry which is preliminary data.</text>
</comment>
<accession>A0A841GR35</accession>
<dbReference type="GO" id="GO:0032153">
    <property type="term" value="C:cell division site"/>
    <property type="evidence" value="ECO:0007669"/>
    <property type="project" value="TreeGrafter"/>
</dbReference>
<evidence type="ECO:0000256" key="1">
    <source>
        <dbReference type="ARBA" id="ARBA00004496"/>
    </source>
</evidence>
<dbReference type="EMBL" id="JACHIA010000002">
    <property type="protein sequence ID" value="MBB6069550.1"/>
    <property type="molecule type" value="Genomic_DNA"/>
</dbReference>
<keyword evidence="12" id="KW-1185">Reference proteome</keyword>
<evidence type="ECO:0000256" key="8">
    <source>
        <dbReference type="ARBA" id="ARBA00026068"/>
    </source>
</evidence>
<dbReference type="RefSeq" id="WP_170037382.1">
    <property type="nucleotide sequence ID" value="NZ_JABDTL010000002.1"/>
</dbReference>
<dbReference type="GO" id="GO:0005829">
    <property type="term" value="C:cytosol"/>
    <property type="evidence" value="ECO:0007669"/>
    <property type="project" value="TreeGrafter"/>
</dbReference>
<keyword evidence="4" id="KW-0132">Cell division</keyword>
<protein>
    <recommendedName>
        <fullName evidence="2">Cell division protein ZapA</fullName>
    </recommendedName>
    <alternativeName>
        <fullName evidence="9">Z ring-associated protein ZapA</fullName>
    </alternativeName>
</protein>
<dbReference type="GO" id="GO:0000917">
    <property type="term" value="P:division septum assembly"/>
    <property type="evidence" value="ECO:0007669"/>
    <property type="project" value="UniProtKB-KW"/>
</dbReference>
<evidence type="ECO:0000256" key="4">
    <source>
        <dbReference type="ARBA" id="ARBA00022618"/>
    </source>
</evidence>
<evidence type="ECO:0000256" key="9">
    <source>
        <dbReference type="ARBA" id="ARBA00033158"/>
    </source>
</evidence>
<dbReference type="GO" id="GO:0030428">
    <property type="term" value="C:cell septum"/>
    <property type="evidence" value="ECO:0007669"/>
    <property type="project" value="TreeGrafter"/>
</dbReference>
<reference evidence="11 12" key="1">
    <citation type="submission" date="2020-08" db="EMBL/GenBank/DDBJ databases">
        <title>Genomic Encyclopedia of Type Strains, Phase IV (KMG-IV): sequencing the most valuable type-strain genomes for metagenomic binning, comparative biology and taxonomic classification.</title>
        <authorList>
            <person name="Goeker M."/>
        </authorList>
    </citation>
    <scope>NUCLEOTIDE SEQUENCE [LARGE SCALE GENOMIC DNA]</scope>
    <source>
        <strain evidence="11 12">DSM 29007</strain>
    </source>
</reference>
<evidence type="ECO:0000313" key="11">
    <source>
        <dbReference type="EMBL" id="MBB6069550.1"/>
    </source>
</evidence>
<gene>
    <name evidence="11" type="ORF">HNQ61_001165</name>
</gene>
<comment type="subunit">
    <text evidence="8">Homodimer. Interacts with FtsZ.</text>
</comment>
<keyword evidence="10" id="KW-0175">Coiled coil</keyword>
<proteinExistence type="predicted"/>
<dbReference type="Gene3D" id="6.10.250.790">
    <property type="match status" value="1"/>
</dbReference>
<dbReference type="Pfam" id="PF05164">
    <property type="entry name" value="ZapA"/>
    <property type="match status" value="1"/>
</dbReference>
<keyword evidence="3" id="KW-0963">Cytoplasm</keyword>
<keyword evidence="6" id="KW-0131">Cell cycle</keyword>
<dbReference type="SUPFAM" id="SSF102829">
    <property type="entry name" value="Cell division protein ZapA-like"/>
    <property type="match status" value="1"/>
</dbReference>
<dbReference type="PANTHER" id="PTHR34981:SF1">
    <property type="entry name" value="CELL DIVISION PROTEIN ZAPA"/>
    <property type="match status" value="1"/>
</dbReference>
<dbReference type="InterPro" id="IPR007838">
    <property type="entry name" value="Cell_div_ZapA-like"/>
</dbReference>
<feature type="coiled-coil region" evidence="10">
    <location>
        <begin position="63"/>
        <end position="97"/>
    </location>
</feature>
<comment type="function">
    <text evidence="7">Activator of cell division through the inhibition of FtsZ GTPase activity, therefore promoting FtsZ assembly into bundles of protofilaments necessary for the formation of the division Z ring. It is recruited early at mid-cell but it is not essential for cell division.</text>
</comment>
<evidence type="ECO:0000256" key="6">
    <source>
        <dbReference type="ARBA" id="ARBA00023306"/>
    </source>
</evidence>
<dbReference type="GO" id="GO:0000921">
    <property type="term" value="P:septin ring assembly"/>
    <property type="evidence" value="ECO:0007669"/>
    <property type="project" value="TreeGrafter"/>
</dbReference>
<dbReference type="PANTHER" id="PTHR34981">
    <property type="entry name" value="CELL DIVISION PROTEIN ZAPA"/>
    <property type="match status" value="1"/>
</dbReference>
<dbReference type="AlphaFoldDB" id="A0A841GR35"/>
<evidence type="ECO:0000256" key="3">
    <source>
        <dbReference type="ARBA" id="ARBA00022490"/>
    </source>
</evidence>
<dbReference type="InterPro" id="IPR036192">
    <property type="entry name" value="Cell_div_ZapA-like_sf"/>
</dbReference>
<evidence type="ECO:0000313" key="12">
    <source>
        <dbReference type="Proteomes" id="UP000582837"/>
    </source>
</evidence>
<comment type="subcellular location">
    <subcellularLocation>
        <location evidence="1">Cytoplasm</location>
    </subcellularLocation>
</comment>
<name>A0A841GR35_9BACT</name>
<evidence type="ECO:0000256" key="10">
    <source>
        <dbReference type="SAM" id="Coils"/>
    </source>
</evidence>
<dbReference type="InterPro" id="IPR053712">
    <property type="entry name" value="Bac_CellDiv_Activator"/>
</dbReference>
<sequence>MSPRKPPPPRHTVAVEIAGERHVLRSDVSPEYTRSVAEHVDSMIRSLPSFPTLEPFRAATLAALSITDELFKAREEIARLRAEIERSVEDVASLLEEAVNSEASGSGERPA</sequence>
<evidence type="ECO:0000256" key="2">
    <source>
        <dbReference type="ARBA" id="ARBA00015195"/>
    </source>
</evidence>
<evidence type="ECO:0000256" key="7">
    <source>
        <dbReference type="ARBA" id="ARBA00024910"/>
    </source>
</evidence>
<evidence type="ECO:0000256" key="5">
    <source>
        <dbReference type="ARBA" id="ARBA00023210"/>
    </source>
</evidence>
<keyword evidence="5" id="KW-0717">Septation</keyword>
<organism evidence="11 12">
    <name type="scientific">Longimicrobium terrae</name>
    <dbReference type="NCBI Taxonomy" id="1639882"/>
    <lineage>
        <taxon>Bacteria</taxon>
        <taxon>Pseudomonadati</taxon>
        <taxon>Gemmatimonadota</taxon>
        <taxon>Longimicrobiia</taxon>
        <taxon>Longimicrobiales</taxon>
        <taxon>Longimicrobiaceae</taxon>
        <taxon>Longimicrobium</taxon>
    </lineage>
</organism>
<dbReference type="GO" id="GO:0043093">
    <property type="term" value="P:FtsZ-dependent cytokinesis"/>
    <property type="evidence" value="ECO:0007669"/>
    <property type="project" value="TreeGrafter"/>
</dbReference>
<dbReference type="Proteomes" id="UP000582837">
    <property type="component" value="Unassembled WGS sequence"/>
</dbReference>